<keyword evidence="2" id="KW-1003">Cell membrane</keyword>
<dbReference type="OrthoDB" id="9814237at2"/>
<comment type="subcellular location">
    <subcellularLocation>
        <location evidence="1">Cell membrane</location>
        <topology evidence="1">Multi-pass membrane protein</topology>
    </subcellularLocation>
</comment>
<feature type="transmembrane region" description="Helical" evidence="6">
    <location>
        <begin position="158"/>
        <end position="181"/>
    </location>
</feature>
<comment type="caution">
    <text evidence="8">The sequence shown here is derived from an EMBL/GenBank/DDBJ whole genome shotgun (WGS) entry which is preliminary data.</text>
</comment>
<keyword evidence="9" id="KW-1185">Reference proteome</keyword>
<evidence type="ECO:0000256" key="1">
    <source>
        <dbReference type="ARBA" id="ARBA00004651"/>
    </source>
</evidence>
<name>A0A3A4AC94_9ACTN</name>
<feature type="domain" description="Major facilitator superfamily (MFS) profile" evidence="7">
    <location>
        <begin position="4"/>
        <end position="384"/>
    </location>
</feature>
<keyword evidence="5 6" id="KW-0472">Membrane</keyword>
<evidence type="ECO:0000256" key="6">
    <source>
        <dbReference type="SAM" id="Phobius"/>
    </source>
</evidence>
<dbReference type="PROSITE" id="PS50850">
    <property type="entry name" value="MFS"/>
    <property type="match status" value="1"/>
</dbReference>
<proteinExistence type="predicted"/>
<dbReference type="PANTHER" id="PTHR43124:SF3">
    <property type="entry name" value="CHLORAMPHENICOL EFFLUX PUMP RV0191"/>
    <property type="match status" value="1"/>
</dbReference>
<evidence type="ECO:0000256" key="2">
    <source>
        <dbReference type="ARBA" id="ARBA00022475"/>
    </source>
</evidence>
<feature type="transmembrane region" description="Helical" evidence="6">
    <location>
        <begin position="202"/>
        <end position="224"/>
    </location>
</feature>
<feature type="transmembrane region" description="Helical" evidence="6">
    <location>
        <begin position="39"/>
        <end position="59"/>
    </location>
</feature>
<accession>A0A3A4AC94</accession>
<feature type="transmembrane region" description="Helical" evidence="6">
    <location>
        <begin position="131"/>
        <end position="152"/>
    </location>
</feature>
<evidence type="ECO:0000256" key="5">
    <source>
        <dbReference type="ARBA" id="ARBA00023136"/>
    </source>
</evidence>
<dbReference type="Proteomes" id="UP000265768">
    <property type="component" value="Unassembled WGS sequence"/>
</dbReference>
<evidence type="ECO:0000256" key="3">
    <source>
        <dbReference type="ARBA" id="ARBA00022692"/>
    </source>
</evidence>
<dbReference type="InterPro" id="IPR020846">
    <property type="entry name" value="MFS_dom"/>
</dbReference>
<sequence length="404" mass="40227">MPLAVYVLGLAIFAQGTSELMLAGLLPEIARDLGVSIPGAGLLISAFALGMLVGAPVLAVVTARLPRRTSLVAFIAVFVLTHVVAALTSSYGVLFATRVVGAFVYAGFWAIAAITAVGLVPENARGKAMSVVAGGLTVATIVGLPAGTVIGQHLGWRAAFWAVAALSTLAMAGVLATVPGGRPGAASTPRVRDEVRAMADRRLWLAYATTAVATGAGIVTFSYLTPLLTDVTGLPASWVPAVLALYGVGSLLGITAGGRTADARPFPTLYVGVAGLLAVSVALAFAAGTPVVAVPLVFLLGVFAFVVNPALNTRVFTLSAQAPTLGAAVNFSAFNVGITAGPWLGGLAIDAGAGYTATPWIGVALGLVALAAVALSARARTRPQAEAAGAAGAAEPVEPATAGA</sequence>
<dbReference type="SUPFAM" id="SSF103473">
    <property type="entry name" value="MFS general substrate transporter"/>
    <property type="match status" value="1"/>
</dbReference>
<dbReference type="Gene3D" id="1.20.1250.20">
    <property type="entry name" value="MFS general substrate transporter like domains"/>
    <property type="match status" value="1"/>
</dbReference>
<feature type="transmembrane region" description="Helical" evidence="6">
    <location>
        <begin position="236"/>
        <end position="256"/>
    </location>
</feature>
<dbReference type="CDD" id="cd17324">
    <property type="entry name" value="MFS_NepI_like"/>
    <property type="match status" value="1"/>
</dbReference>
<evidence type="ECO:0000256" key="4">
    <source>
        <dbReference type="ARBA" id="ARBA00022989"/>
    </source>
</evidence>
<evidence type="ECO:0000313" key="8">
    <source>
        <dbReference type="EMBL" id="RJL24154.1"/>
    </source>
</evidence>
<dbReference type="InterPro" id="IPR036259">
    <property type="entry name" value="MFS_trans_sf"/>
</dbReference>
<feature type="transmembrane region" description="Helical" evidence="6">
    <location>
        <begin position="292"/>
        <end position="311"/>
    </location>
</feature>
<feature type="transmembrane region" description="Helical" evidence="6">
    <location>
        <begin position="99"/>
        <end position="119"/>
    </location>
</feature>
<protein>
    <submittedName>
        <fullName evidence="8">MFS transporter</fullName>
    </submittedName>
</protein>
<keyword evidence="3 6" id="KW-0812">Transmembrane</keyword>
<feature type="transmembrane region" description="Helical" evidence="6">
    <location>
        <begin position="323"/>
        <end position="345"/>
    </location>
</feature>
<dbReference type="NCBIfam" id="NF033135">
    <property type="entry name" value="cmx_cmrA"/>
    <property type="match status" value="1"/>
</dbReference>
<keyword evidence="4 6" id="KW-1133">Transmembrane helix</keyword>
<evidence type="ECO:0000313" key="9">
    <source>
        <dbReference type="Proteomes" id="UP000265768"/>
    </source>
</evidence>
<dbReference type="InterPro" id="IPR050189">
    <property type="entry name" value="MFS_Efflux_Transporters"/>
</dbReference>
<dbReference type="PANTHER" id="PTHR43124">
    <property type="entry name" value="PURINE EFFLUX PUMP PBUE"/>
    <property type="match status" value="1"/>
</dbReference>
<gene>
    <name evidence="8" type="ORF">D5H75_30360</name>
</gene>
<dbReference type="GO" id="GO:0022857">
    <property type="term" value="F:transmembrane transporter activity"/>
    <property type="evidence" value="ECO:0007669"/>
    <property type="project" value="InterPro"/>
</dbReference>
<feature type="transmembrane region" description="Helical" evidence="6">
    <location>
        <begin position="268"/>
        <end position="286"/>
    </location>
</feature>
<dbReference type="EMBL" id="QZEY01000016">
    <property type="protein sequence ID" value="RJL24154.1"/>
    <property type="molecule type" value="Genomic_DNA"/>
</dbReference>
<feature type="transmembrane region" description="Helical" evidence="6">
    <location>
        <begin position="71"/>
        <end position="93"/>
    </location>
</feature>
<organism evidence="8 9">
    <name type="scientific">Bailinhaonella thermotolerans</name>
    <dbReference type="NCBI Taxonomy" id="1070861"/>
    <lineage>
        <taxon>Bacteria</taxon>
        <taxon>Bacillati</taxon>
        <taxon>Actinomycetota</taxon>
        <taxon>Actinomycetes</taxon>
        <taxon>Streptosporangiales</taxon>
        <taxon>Streptosporangiaceae</taxon>
        <taxon>Bailinhaonella</taxon>
    </lineage>
</organism>
<dbReference type="Pfam" id="PF07690">
    <property type="entry name" value="MFS_1"/>
    <property type="match status" value="1"/>
</dbReference>
<feature type="transmembrane region" description="Helical" evidence="6">
    <location>
        <begin position="357"/>
        <end position="377"/>
    </location>
</feature>
<dbReference type="InterPro" id="IPR011701">
    <property type="entry name" value="MFS"/>
</dbReference>
<dbReference type="GO" id="GO:0005886">
    <property type="term" value="C:plasma membrane"/>
    <property type="evidence" value="ECO:0007669"/>
    <property type="project" value="UniProtKB-SubCell"/>
</dbReference>
<reference evidence="8 9" key="1">
    <citation type="submission" date="2018-09" db="EMBL/GenBank/DDBJ databases">
        <title>YIM 75507 draft genome.</title>
        <authorList>
            <person name="Tang S."/>
            <person name="Feng Y."/>
        </authorList>
    </citation>
    <scope>NUCLEOTIDE SEQUENCE [LARGE SCALE GENOMIC DNA]</scope>
    <source>
        <strain evidence="8 9">YIM 75507</strain>
    </source>
</reference>
<evidence type="ECO:0000259" key="7">
    <source>
        <dbReference type="PROSITE" id="PS50850"/>
    </source>
</evidence>
<dbReference type="AlphaFoldDB" id="A0A3A4AC94"/>
<dbReference type="RefSeq" id="WP_119930011.1">
    <property type="nucleotide sequence ID" value="NZ_QZEY01000016.1"/>
</dbReference>